<gene>
    <name evidence="1" type="ORF">NKI27_04110</name>
</gene>
<evidence type="ECO:0000313" key="2">
    <source>
        <dbReference type="Proteomes" id="UP001163739"/>
    </source>
</evidence>
<dbReference type="EMBL" id="CP100390">
    <property type="protein sequence ID" value="UZE96944.1"/>
    <property type="molecule type" value="Genomic_DNA"/>
</dbReference>
<name>A0ABY6N4D1_9ALTE</name>
<accession>A0ABY6N4D1</accession>
<dbReference type="Proteomes" id="UP001163739">
    <property type="component" value="Chromosome"/>
</dbReference>
<reference evidence="1" key="1">
    <citation type="submission" date="2022-06" db="EMBL/GenBank/DDBJ databases">
        <title>Alkalimarinus sp. nov., isolated from gut of a Alitta virens.</title>
        <authorList>
            <person name="Yang A.I."/>
            <person name="Shin N.-R."/>
        </authorList>
    </citation>
    <scope>NUCLEOTIDE SEQUENCE</scope>
    <source>
        <strain evidence="1">A2M4</strain>
    </source>
</reference>
<keyword evidence="2" id="KW-1185">Reference proteome</keyword>
<evidence type="ECO:0000313" key="1">
    <source>
        <dbReference type="EMBL" id="UZE96944.1"/>
    </source>
</evidence>
<sequence>MFQSKKLSSSSVRVFPSTVKIVDKMTQVHNHPLSDKNGLSPKLLKITMDWSVESVLDGSFDFAGFLQRVETLNSHAEREAAVLWMMIQIENAQAEIIEELENLSN</sequence>
<protein>
    <submittedName>
        <fullName evidence="1">Uncharacterized protein</fullName>
    </submittedName>
</protein>
<organism evidence="1 2">
    <name type="scientific">Alkalimarinus alittae</name>
    <dbReference type="NCBI Taxonomy" id="2961619"/>
    <lineage>
        <taxon>Bacteria</taxon>
        <taxon>Pseudomonadati</taxon>
        <taxon>Pseudomonadota</taxon>
        <taxon>Gammaproteobacteria</taxon>
        <taxon>Alteromonadales</taxon>
        <taxon>Alteromonadaceae</taxon>
        <taxon>Alkalimarinus</taxon>
    </lineage>
</organism>
<dbReference type="RefSeq" id="WP_265048425.1">
    <property type="nucleotide sequence ID" value="NZ_CP100390.1"/>
</dbReference>
<proteinExistence type="predicted"/>